<dbReference type="Ensembl" id="ENSCINT00000032947.1">
    <property type="protein sequence ID" value="ENSCINP00000030776.1"/>
    <property type="gene ID" value="ENSCING00000024703.1"/>
</dbReference>
<dbReference type="AlphaFoldDB" id="H2XM93"/>
<sequence length="61" mass="7027">MRKKERYWIETSTSQLPPNSLCSSTVSRPPENAYLLIFFLIWLAVSVRNIDDVGSEELILV</sequence>
<keyword evidence="2" id="KW-1185">Reference proteome</keyword>
<evidence type="ECO:0000313" key="2">
    <source>
        <dbReference type="Proteomes" id="UP000008144"/>
    </source>
</evidence>
<protein>
    <submittedName>
        <fullName evidence="1">Uncharacterized protein</fullName>
    </submittedName>
</protein>
<accession>H2XM93</accession>
<reference evidence="1" key="2">
    <citation type="journal article" date="2008" name="Genome Biol.">
        <title>Improved genome assembly and evidence-based global gene model set for the chordate Ciona intestinalis: new insight into intron and operon populations.</title>
        <authorList>
            <person name="Satou Y."/>
            <person name="Mineta K."/>
            <person name="Ogasawara M."/>
            <person name="Sasakura Y."/>
            <person name="Shoguchi E."/>
            <person name="Ueno K."/>
            <person name="Yamada L."/>
            <person name="Matsumoto J."/>
            <person name="Wasserscheid J."/>
            <person name="Dewar K."/>
            <person name="Wiley G.B."/>
            <person name="Macmil S.L."/>
            <person name="Roe B.A."/>
            <person name="Zeller R.W."/>
            <person name="Hastings K.E."/>
            <person name="Lemaire P."/>
            <person name="Lindquist E."/>
            <person name="Endo T."/>
            <person name="Hotta K."/>
            <person name="Inaba K."/>
        </authorList>
    </citation>
    <scope>NUCLEOTIDE SEQUENCE [LARGE SCALE GENOMIC DNA]</scope>
    <source>
        <strain evidence="1">wild type</strain>
    </source>
</reference>
<organism evidence="1 2">
    <name type="scientific">Ciona intestinalis</name>
    <name type="common">Transparent sea squirt</name>
    <name type="synonym">Ascidia intestinalis</name>
    <dbReference type="NCBI Taxonomy" id="7719"/>
    <lineage>
        <taxon>Eukaryota</taxon>
        <taxon>Metazoa</taxon>
        <taxon>Chordata</taxon>
        <taxon>Tunicata</taxon>
        <taxon>Ascidiacea</taxon>
        <taxon>Phlebobranchia</taxon>
        <taxon>Cionidae</taxon>
        <taxon>Ciona</taxon>
    </lineage>
</organism>
<name>H2XM93_CIOIN</name>
<dbReference type="Proteomes" id="UP000008144">
    <property type="component" value="Chromosome 3"/>
</dbReference>
<reference evidence="2" key="1">
    <citation type="journal article" date="2002" name="Science">
        <title>The draft genome of Ciona intestinalis: insights into chordate and vertebrate origins.</title>
        <authorList>
            <person name="Dehal P."/>
            <person name="Satou Y."/>
            <person name="Campbell R.K."/>
            <person name="Chapman J."/>
            <person name="Degnan B."/>
            <person name="De Tomaso A."/>
            <person name="Davidson B."/>
            <person name="Di Gregorio A."/>
            <person name="Gelpke M."/>
            <person name="Goodstein D.M."/>
            <person name="Harafuji N."/>
            <person name="Hastings K.E."/>
            <person name="Ho I."/>
            <person name="Hotta K."/>
            <person name="Huang W."/>
            <person name="Kawashima T."/>
            <person name="Lemaire P."/>
            <person name="Martinez D."/>
            <person name="Meinertzhagen I.A."/>
            <person name="Necula S."/>
            <person name="Nonaka M."/>
            <person name="Putnam N."/>
            <person name="Rash S."/>
            <person name="Saiga H."/>
            <person name="Satake M."/>
            <person name="Terry A."/>
            <person name="Yamada L."/>
            <person name="Wang H.G."/>
            <person name="Awazu S."/>
            <person name="Azumi K."/>
            <person name="Boore J."/>
            <person name="Branno M."/>
            <person name="Chin-Bow S."/>
            <person name="DeSantis R."/>
            <person name="Doyle S."/>
            <person name="Francino P."/>
            <person name="Keys D.N."/>
            <person name="Haga S."/>
            <person name="Hayashi H."/>
            <person name="Hino K."/>
            <person name="Imai K.S."/>
            <person name="Inaba K."/>
            <person name="Kano S."/>
            <person name="Kobayashi K."/>
            <person name="Kobayashi M."/>
            <person name="Lee B.I."/>
            <person name="Makabe K.W."/>
            <person name="Manohar C."/>
            <person name="Matassi G."/>
            <person name="Medina M."/>
            <person name="Mochizuki Y."/>
            <person name="Mount S."/>
            <person name="Morishita T."/>
            <person name="Miura S."/>
            <person name="Nakayama A."/>
            <person name="Nishizaka S."/>
            <person name="Nomoto H."/>
            <person name="Ohta F."/>
            <person name="Oishi K."/>
            <person name="Rigoutsos I."/>
            <person name="Sano M."/>
            <person name="Sasaki A."/>
            <person name="Sasakura Y."/>
            <person name="Shoguchi E."/>
            <person name="Shin-i T."/>
            <person name="Spagnuolo A."/>
            <person name="Stainier D."/>
            <person name="Suzuki M.M."/>
            <person name="Tassy O."/>
            <person name="Takatori N."/>
            <person name="Tokuoka M."/>
            <person name="Yagi K."/>
            <person name="Yoshizaki F."/>
            <person name="Wada S."/>
            <person name="Zhang C."/>
            <person name="Hyatt P.D."/>
            <person name="Larimer F."/>
            <person name="Detter C."/>
            <person name="Doggett N."/>
            <person name="Glavina T."/>
            <person name="Hawkins T."/>
            <person name="Richardson P."/>
            <person name="Lucas S."/>
            <person name="Kohara Y."/>
            <person name="Levine M."/>
            <person name="Satoh N."/>
            <person name="Rokhsar D.S."/>
        </authorList>
    </citation>
    <scope>NUCLEOTIDE SEQUENCE [LARGE SCALE GENOMIC DNA]</scope>
</reference>
<reference evidence="1" key="4">
    <citation type="submission" date="2025-09" db="UniProtKB">
        <authorList>
            <consortium name="Ensembl"/>
        </authorList>
    </citation>
    <scope>IDENTIFICATION</scope>
</reference>
<reference evidence="1" key="3">
    <citation type="submission" date="2025-08" db="UniProtKB">
        <authorList>
            <consortium name="Ensembl"/>
        </authorList>
    </citation>
    <scope>IDENTIFICATION</scope>
</reference>
<dbReference type="InParanoid" id="H2XM93"/>
<proteinExistence type="predicted"/>
<dbReference type="EMBL" id="EAAA01001719">
    <property type="status" value="NOT_ANNOTATED_CDS"/>
    <property type="molecule type" value="Genomic_DNA"/>
</dbReference>
<evidence type="ECO:0000313" key="1">
    <source>
        <dbReference type="Ensembl" id="ENSCINP00000030776.1"/>
    </source>
</evidence>
<dbReference type="HOGENOM" id="CLU_2921906_0_0_1"/>